<dbReference type="SUPFAM" id="SSF81324">
    <property type="entry name" value="Voltage-gated potassium channels"/>
    <property type="match status" value="1"/>
</dbReference>
<keyword evidence="2" id="KW-1133">Transmembrane helix</keyword>
<feature type="compositionally biased region" description="Basic residues" evidence="1">
    <location>
        <begin position="190"/>
        <end position="201"/>
    </location>
</feature>
<dbReference type="HOGENOM" id="CLU_1359274_0_0_9"/>
<dbReference type="Gene3D" id="1.10.287.70">
    <property type="match status" value="1"/>
</dbReference>
<evidence type="ECO:0000256" key="2">
    <source>
        <dbReference type="SAM" id="Phobius"/>
    </source>
</evidence>
<evidence type="ECO:0000259" key="3">
    <source>
        <dbReference type="Pfam" id="PF07885"/>
    </source>
</evidence>
<feature type="transmembrane region" description="Helical" evidence="2">
    <location>
        <begin position="12"/>
        <end position="32"/>
    </location>
</feature>
<feature type="region of interest" description="Disordered" evidence="1">
    <location>
        <begin position="179"/>
        <end position="201"/>
    </location>
</feature>
<feature type="transmembrane region" description="Helical" evidence="2">
    <location>
        <begin position="154"/>
        <end position="173"/>
    </location>
</feature>
<reference evidence="5" key="1">
    <citation type="submission" date="2011-06" db="EMBL/GenBank/DDBJ databases">
        <title>Complete genome sequence of Paenibacillus mucilaginosus KNP414.</title>
        <authorList>
            <person name="Wang J."/>
            <person name="Hu S."/>
            <person name="Hu X."/>
            <person name="Zhang B."/>
            <person name="Dong D."/>
            <person name="Zhang S."/>
            <person name="Zhao K."/>
            <person name="Wu D."/>
        </authorList>
    </citation>
    <scope>NUCLEOTIDE SEQUENCE [LARGE SCALE GENOMIC DNA]</scope>
    <source>
        <strain evidence="5">KNP414</strain>
    </source>
</reference>
<dbReference type="KEGG" id="pms:KNP414_05413"/>
<evidence type="ECO:0000313" key="4">
    <source>
        <dbReference type="EMBL" id="AEI43937.1"/>
    </source>
</evidence>
<dbReference type="Proteomes" id="UP000006620">
    <property type="component" value="Chromosome"/>
</dbReference>
<accession>F8FGB7</accession>
<keyword evidence="2" id="KW-0472">Membrane</keyword>
<dbReference type="InterPro" id="IPR013099">
    <property type="entry name" value="K_chnl_dom"/>
</dbReference>
<dbReference type="EMBL" id="CP002869">
    <property type="protein sequence ID" value="AEI43937.1"/>
    <property type="molecule type" value="Genomic_DNA"/>
</dbReference>
<dbReference type="Pfam" id="PF07885">
    <property type="entry name" value="Ion_trans_2"/>
    <property type="match status" value="1"/>
</dbReference>
<evidence type="ECO:0000313" key="5">
    <source>
        <dbReference type="Proteomes" id="UP000006620"/>
    </source>
</evidence>
<gene>
    <name evidence="4" type="ordered locus">KNP414_05413</name>
</gene>
<name>F8FGB7_PAEMK</name>
<feature type="transmembrane region" description="Helical" evidence="2">
    <location>
        <begin position="44"/>
        <end position="65"/>
    </location>
</feature>
<proteinExistence type="predicted"/>
<keyword evidence="2" id="KW-0812">Transmembrane</keyword>
<protein>
    <recommendedName>
        <fullName evidence="3">Potassium channel domain-containing protein</fullName>
    </recommendedName>
</protein>
<feature type="domain" description="Potassium channel" evidence="3">
    <location>
        <begin position="90"/>
        <end position="169"/>
    </location>
</feature>
<feature type="transmembrane region" description="Helical" evidence="2">
    <location>
        <begin position="77"/>
        <end position="100"/>
    </location>
</feature>
<dbReference type="PATRIC" id="fig|1036673.3.peg.5019"/>
<evidence type="ECO:0000256" key="1">
    <source>
        <dbReference type="SAM" id="MobiDB-lite"/>
    </source>
</evidence>
<organism evidence="4 5">
    <name type="scientific">Paenibacillus mucilaginosus (strain KNP414)</name>
    <dbReference type="NCBI Taxonomy" id="1036673"/>
    <lineage>
        <taxon>Bacteria</taxon>
        <taxon>Bacillati</taxon>
        <taxon>Bacillota</taxon>
        <taxon>Bacilli</taxon>
        <taxon>Bacillales</taxon>
        <taxon>Paenibacillaceae</taxon>
        <taxon>Paenibacillus</taxon>
    </lineage>
</organism>
<dbReference type="AlphaFoldDB" id="F8FGB7"/>
<reference evidence="4 5" key="2">
    <citation type="journal article" date="2013" name="Genome Announc.">
        <title>Genome Sequence of Growth-Improving Paenibacillus mucilaginosus Strain KNP414.</title>
        <authorList>
            <person name="Lu J.J."/>
            <person name="Wang J.F."/>
            <person name="Hu X.F."/>
        </authorList>
    </citation>
    <scope>NUCLEOTIDE SEQUENCE [LARGE SCALE GENOMIC DNA]</scope>
    <source>
        <strain evidence="4 5">KNP414</strain>
    </source>
</reference>
<sequence length="201" mass="21973">MQRMKGSASEFSRAKLVLYGGAAALLLFLLFWDQMLGNWVSLHPITAGIRCLAATLLLAASIRMISELMDSMTNSNAGLPLIFTASGILLFIVILGYAILFHQVYCIYGSASFSGETLTEGDFLYFSVMTFTSTGYGDISPHGALANAVAAAEMLYGFFISSLFMATLVWKYVQQHRETDSEREAGPKAGVKRKPQTQKEP</sequence>